<evidence type="ECO:0000313" key="2">
    <source>
        <dbReference type="EMBL" id="KAJ7373476.1"/>
    </source>
</evidence>
<dbReference type="OrthoDB" id="5961430at2759"/>
<evidence type="ECO:0000313" key="3">
    <source>
        <dbReference type="Proteomes" id="UP001163046"/>
    </source>
</evidence>
<feature type="compositionally biased region" description="Basic residues" evidence="1">
    <location>
        <begin position="241"/>
        <end position="250"/>
    </location>
</feature>
<dbReference type="EMBL" id="MU826830">
    <property type="protein sequence ID" value="KAJ7373476.1"/>
    <property type="molecule type" value="Genomic_DNA"/>
</dbReference>
<organism evidence="2 3">
    <name type="scientific">Desmophyllum pertusum</name>
    <dbReference type="NCBI Taxonomy" id="174260"/>
    <lineage>
        <taxon>Eukaryota</taxon>
        <taxon>Metazoa</taxon>
        <taxon>Cnidaria</taxon>
        <taxon>Anthozoa</taxon>
        <taxon>Hexacorallia</taxon>
        <taxon>Scleractinia</taxon>
        <taxon>Caryophylliina</taxon>
        <taxon>Caryophylliidae</taxon>
        <taxon>Desmophyllum</taxon>
    </lineage>
</organism>
<comment type="caution">
    <text evidence="2">The sequence shown here is derived from an EMBL/GenBank/DDBJ whole genome shotgun (WGS) entry which is preliminary data.</text>
</comment>
<feature type="compositionally biased region" description="Polar residues" evidence="1">
    <location>
        <begin position="167"/>
        <end position="177"/>
    </location>
</feature>
<gene>
    <name evidence="2" type="ORF">OS493_011070</name>
</gene>
<accession>A0A9W9Z1X8</accession>
<protein>
    <submittedName>
        <fullName evidence="2">Uncharacterized protein</fullName>
    </submittedName>
</protein>
<feature type="region of interest" description="Disordered" evidence="1">
    <location>
        <begin position="163"/>
        <end position="250"/>
    </location>
</feature>
<keyword evidence="3" id="KW-1185">Reference proteome</keyword>
<name>A0A9W9Z1X8_9CNID</name>
<sequence>MARTYHKSAKMEDVSLFSTSIALEELELFNPLPMIGEDGFLEEYDVYIEEVGVKPSLDPPLNLWAEDLLQELDIEAGGLLDSEWMTEKLEFNNTEPVLCALETDTFNKDLGGVLESTVASEPDNIINIALENASSATTEQPDGNIFAGVDEILKRLCADRKIPFNEKQPSGPSSPLQSVPDVEMYSPATTLSPGSDVSDENMPLACSDGESFSSPSSPDTPVKKSVPVTFHPSYLGQGQHTLHHIQRKSQ</sequence>
<evidence type="ECO:0000256" key="1">
    <source>
        <dbReference type="SAM" id="MobiDB-lite"/>
    </source>
</evidence>
<dbReference type="Proteomes" id="UP001163046">
    <property type="component" value="Unassembled WGS sequence"/>
</dbReference>
<dbReference type="AlphaFoldDB" id="A0A9W9Z1X8"/>
<reference evidence="2" key="1">
    <citation type="submission" date="2023-01" db="EMBL/GenBank/DDBJ databases">
        <title>Genome assembly of the deep-sea coral Lophelia pertusa.</title>
        <authorList>
            <person name="Herrera S."/>
            <person name="Cordes E."/>
        </authorList>
    </citation>
    <scope>NUCLEOTIDE SEQUENCE</scope>
    <source>
        <strain evidence="2">USNM1676648</strain>
        <tissue evidence="2">Polyp</tissue>
    </source>
</reference>
<proteinExistence type="predicted"/>